<dbReference type="PANTHER" id="PTHR21661">
    <property type="entry name" value="EPOXIDE HYDROLASE 1-RELATED"/>
    <property type="match status" value="1"/>
</dbReference>
<dbReference type="InterPro" id="IPR029058">
    <property type="entry name" value="AB_hydrolase_fold"/>
</dbReference>
<protein>
    <submittedName>
        <fullName evidence="6">Alpha/beta-hydrolase</fullName>
    </submittedName>
</protein>
<keyword evidence="7" id="KW-1185">Reference proteome</keyword>
<feature type="active site" description="Proton acceptor" evidence="4">
    <location>
        <position position="372"/>
    </location>
</feature>
<dbReference type="PIRSF" id="PIRSF001112">
    <property type="entry name" value="Epoxide_hydrolase"/>
    <property type="match status" value="1"/>
</dbReference>
<dbReference type="InterPro" id="IPR000639">
    <property type="entry name" value="Epox_hydrolase-like"/>
</dbReference>
<evidence type="ECO:0000259" key="5">
    <source>
        <dbReference type="Pfam" id="PF06441"/>
    </source>
</evidence>
<sequence length="403" mass="45585">MDSPIEPFTINVPDARLSKLKAKLELAEFPDEIPLAESWDYGVPVSDMKRLVEYWQNGFDWREEEKRLNSELPQFTTTIDIDGFGPIKIHFVHQRSSREEDAIPLVFCHGWPGSVLEVMKVLPLLTNPSDPSHPSFHVVAPSLPNFGFSSGPTKPGFAFNQYAETLHKLMLKLGYNRYATQGGDWGFGITRTLGVLYPDHIIASHVNYSWCKAPSLLRHPLLYLQSSSIFLDAQDKAGLARTKWFYDEGFGYNTLQSTRPMTVGLAIQDSPVALLSWIYEKLHDWTDSYPWKDDEILTWVSVYLFSEAGPAASGRIYYETTHPEKDTRILDYNAKVKLGVSTFPRDLIVSPSAYVRTLGKVVFEKRHESGGHFAAWERPNELVADLRDMFGPQSPVGAVVRGL</sequence>
<dbReference type="EMBL" id="MU865011">
    <property type="protein sequence ID" value="KAK4460468.1"/>
    <property type="molecule type" value="Genomic_DNA"/>
</dbReference>
<keyword evidence="3" id="KW-0378">Hydrolase</keyword>
<dbReference type="AlphaFoldDB" id="A0AAV9HL69"/>
<feature type="active site" description="Nucleophile" evidence="4">
    <location>
        <position position="184"/>
    </location>
</feature>
<evidence type="ECO:0000256" key="2">
    <source>
        <dbReference type="ARBA" id="ARBA00022797"/>
    </source>
</evidence>
<dbReference type="Gene3D" id="3.40.50.1820">
    <property type="entry name" value="alpha/beta hydrolase"/>
    <property type="match status" value="1"/>
</dbReference>
<reference evidence="6" key="2">
    <citation type="submission" date="2023-06" db="EMBL/GenBank/DDBJ databases">
        <authorList>
            <consortium name="Lawrence Berkeley National Laboratory"/>
            <person name="Mondo S.J."/>
            <person name="Hensen N."/>
            <person name="Bonometti L."/>
            <person name="Westerberg I."/>
            <person name="Brannstrom I.O."/>
            <person name="Guillou S."/>
            <person name="Cros-Aarteil S."/>
            <person name="Calhoun S."/>
            <person name="Haridas S."/>
            <person name="Kuo A."/>
            <person name="Pangilinan J."/>
            <person name="Riley R."/>
            <person name="Labutti K."/>
            <person name="Andreopoulos B."/>
            <person name="Lipzen A."/>
            <person name="Chen C."/>
            <person name="Yanf M."/>
            <person name="Daum C."/>
            <person name="Ng V."/>
            <person name="Clum A."/>
            <person name="Steindorff A."/>
            <person name="Ohm R."/>
            <person name="Martin F."/>
            <person name="Silar P."/>
            <person name="Natvig D."/>
            <person name="Lalanne C."/>
            <person name="Gautier V."/>
            <person name="Ament-Velasquez S.L."/>
            <person name="Kruys A."/>
            <person name="Hutchinson M.I."/>
            <person name="Powell A.J."/>
            <person name="Barry K."/>
            <person name="Miller A.N."/>
            <person name="Grigoriev I.V."/>
            <person name="Debuchy R."/>
            <person name="Gladieux P."/>
            <person name="Thoren M.H."/>
            <person name="Johannesson H."/>
        </authorList>
    </citation>
    <scope>NUCLEOTIDE SEQUENCE</scope>
    <source>
        <strain evidence="6">PSN324</strain>
    </source>
</reference>
<dbReference type="PANTHER" id="PTHR21661:SF35">
    <property type="entry name" value="EPOXIDE HYDROLASE"/>
    <property type="match status" value="1"/>
</dbReference>
<comment type="similarity">
    <text evidence="1">Belongs to the peptidase S33 family.</text>
</comment>
<name>A0AAV9HL69_9PEZI</name>
<dbReference type="GO" id="GO:0097176">
    <property type="term" value="P:epoxide metabolic process"/>
    <property type="evidence" value="ECO:0007669"/>
    <property type="project" value="TreeGrafter"/>
</dbReference>
<dbReference type="Pfam" id="PF06441">
    <property type="entry name" value="EHN"/>
    <property type="match status" value="1"/>
</dbReference>
<evidence type="ECO:0000256" key="3">
    <source>
        <dbReference type="ARBA" id="ARBA00022801"/>
    </source>
</evidence>
<comment type="caution">
    <text evidence="6">The sequence shown here is derived from an EMBL/GenBank/DDBJ whole genome shotgun (WGS) entry which is preliminary data.</text>
</comment>
<keyword evidence="2" id="KW-0058">Aromatic hydrocarbons catabolism</keyword>
<feature type="active site" description="Proton donor" evidence="4">
    <location>
        <position position="317"/>
    </location>
</feature>
<dbReference type="PROSITE" id="PS51122">
    <property type="entry name" value="CALPONIN_2"/>
    <property type="match status" value="1"/>
</dbReference>
<dbReference type="PRINTS" id="PR00412">
    <property type="entry name" value="EPOXHYDRLASE"/>
</dbReference>
<evidence type="ECO:0000313" key="6">
    <source>
        <dbReference type="EMBL" id="KAK4460468.1"/>
    </source>
</evidence>
<accession>A0AAV9HL69</accession>
<gene>
    <name evidence="6" type="ORF">QBC42DRAFT_272246</name>
</gene>
<dbReference type="InterPro" id="IPR000557">
    <property type="entry name" value="Calponin_repeat"/>
</dbReference>
<evidence type="ECO:0000313" key="7">
    <source>
        <dbReference type="Proteomes" id="UP001321749"/>
    </source>
</evidence>
<evidence type="ECO:0000256" key="4">
    <source>
        <dbReference type="PIRSR" id="PIRSR001112-1"/>
    </source>
</evidence>
<reference evidence="6" key="1">
    <citation type="journal article" date="2023" name="Mol. Phylogenet. Evol.">
        <title>Genome-scale phylogeny and comparative genomics of the fungal order Sordariales.</title>
        <authorList>
            <person name="Hensen N."/>
            <person name="Bonometti L."/>
            <person name="Westerberg I."/>
            <person name="Brannstrom I.O."/>
            <person name="Guillou S."/>
            <person name="Cros-Aarteil S."/>
            <person name="Calhoun S."/>
            <person name="Haridas S."/>
            <person name="Kuo A."/>
            <person name="Mondo S."/>
            <person name="Pangilinan J."/>
            <person name="Riley R."/>
            <person name="LaButti K."/>
            <person name="Andreopoulos B."/>
            <person name="Lipzen A."/>
            <person name="Chen C."/>
            <person name="Yan M."/>
            <person name="Daum C."/>
            <person name="Ng V."/>
            <person name="Clum A."/>
            <person name="Steindorff A."/>
            <person name="Ohm R.A."/>
            <person name="Martin F."/>
            <person name="Silar P."/>
            <person name="Natvig D.O."/>
            <person name="Lalanne C."/>
            <person name="Gautier V."/>
            <person name="Ament-Velasquez S.L."/>
            <person name="Kruys A."/>
            <person name="Hutchinson M.I."/>
            <person name="Powell A.J."/>
            <person name="Barry K."/>
            <person name="Miller A.N."/>
            <person name="Grigoriev I.V."/>
            <person name="Debuchy R."/>
            <person name="Gladieux P."/>
            <person name="Hiltunen Thoren M."/>
            <person name="Johannesson H."/>
        </authorList>
    </citation>
    <scope>NUCLEOTIDE SEQUENCE</scope>
    <source>
        <strain evidence="6">PSN324</strain>
    </source>
</reference>
<dbReference type="SUPFAM" id="SSF53474">
    <property type="entry name" value="alpha/beta-Hydrolases"/>
    <property type="match status" value="1"/>
</dbReference>
<proteinExistence type="inferred from homology"/>
<organism evidence="6 7">
    <name type="scientific">Cladorrhinum samala</name>
    <dbReference type="NCBI Taxonomy" id="585594"/>
    <lineage>
        <taxon>Eukaryota</taxon>
        <taxon>Fungi</taxon>
        <taxon>Dikarya</taxon>
        <taxon>Ascomycota</taxon>
        <taxon>Pezizomycotina</taxon>
        <taxon>Sordariomycetes</taxon>
        <taxon>Sordariomycetidae</taxon>
        <taxon>Sordariales</taxon>
        <taxon>Podosporaceae</taxon>
        <taxon>Cladorrhinum</taxon>
    </lineage>
</organism>
<feature type="domain" description="Epoxide hydrolase N-terminal" evidence="5">
    <location>
        <begin position="5"/>
        <end position="118"/>
    </location>
</feature>
<dbReference type="GO" id="GO:0004301">
    <property type="term" value="F:epoxide hydrolase activity"/>
    <property type="evidence" value="ECO:0007669"/>
    <property type="project" value="TreeGrafter"/>
</dbReference>
<dbReference type="InterPro" id="IPR016292">
    <property type="entry name" value="Epoxide_hydrolase"/>
</dbReference>
<dbReference type="Proteomes" id="UP001321749">
    <property type="component" value="Unassembled WGS sequence"/>
</dbReference>
<evidence type="ECO:0000256" key="1">
    <source>
        <dbReference type="ARBA" id="ARBA00010088"/>
    </source>
</evidence>
<dbReference type="InterPro" id="IPR010497">
    <property type="entry name" value="Epoxide_hydro_N"/>
</dbReference>